<evidence type="ECO:0000313" key="2">
    <source>
        <dbReference type="Proteomes" id="UP000324222"/>
    </source>
</evidence>
<proteinExistence type="predicted"/>
<protein>
    <submittedName>
        <fullName evidence="1">Uncharacterized protein</fullName>
    </submittedName>
</protein>
<dbReference type="EMBL" id="VSRR010023011">
    <property type="protein sequence ID" value="MPC65175.1"/>
    <property type="molecule type" value="Genomic_DNA"/>
</dbReference>
<accession>A0A5B7H6F5</accession>
<evidence type="ECO:0000313" key="1">
    <source>
        <dbReference type="EMBL" id="MPC65175.1"/>
    </source>
</evidence>
<keyword evidence="2" id="KW-1185">Reference proteome</keyword>
<sequence length="45" mass="4778">MPTPSIMASSMPPITALPVMATTPPGDGMGWRDKTKLLTWIGAHI</sequence>
<comment type="caution">
    <text evidence="1">The sequence shown here is derived from an EMBL/GenBank/DDBJ whole genome shotgun (WGS) entry which is preliminary data.</text>
</comment>
<name>A0A5B7H6F5_PORTR</name>
<dbReference type="Proteomes" id="UP000324222">
    <property type="component" value="Unassembled WGS sequence"/>
</dbReference>
<organism evidence="1 2">
    <name type="scientific">Portunus trituberculatus</name>
    <name type="common">Swimming crab</name>
    <name type="synonym">Neptunus trituberculatus</name>
    <dbReference type="NCBI Taxonomy" id="210409"/>
    <lineage>
        <taxon>Eukaryota</taxon>
        <taxon>Metazoa</taxon>
        <taxon>Ecdysozoa</taxon>
        <taxon>Arthropoda</taxon>
        <taxon>Crustacea</taxon>
        <taxon>Multicrustacea</taxon>
        <taxon>Malacostraca</taxon>
        <taxon>Eumalacostraca</taxon>
        <taxon>Eucarida</taxon>
        <taxon>Decapoda</taxon>
        <taxon>Pleocyemata</taxon>
        <taxon>Brachyura</taxon>
        <taxon>Eubrachyura</taxon>
        <taxon>Portunoidea</taxon>
        <taxon>Portunidae</taxon>
        <taxon>Portuninae</taxon>
        <taxon>Portunus</taxon>
    </lineage>
</organism>
<reference evidence="1 2" key="1">
    <citation type="submission" date="2019-05" db="EMBL/GenBank/DDBJ databases">
        <title>Another draft genome of Portunus trituberculatus and its Hox gene families provides insights of decapod evolution.</title>
        <authorList>
            <person name="Jeong J.-H."/>
            <person name="Song I."/>
            <person name="Kim S."/>
            <person name="Choi T."/>
            <person name="Kim D."/>
            <person name="Ryu S."/>
            <person name="Kim W."/>
        </authorList>
    </citation>
    <scope>NUCLEOTIDE SEQUENCE [LARGE SCALE GENOMIC DNA]</scope>
    <source>
        <tissue evidence="1">Muscle</tissue>
    </source>
</reference>
<dbReference type="AlphaFoldDB" id="A0A5B7H6F5"/>
<gene>
    <name evidence="1" type="ORF">E2C01_059307</name>
</gene>